<protein>
    <submittedName>
        <fullName evidence="2">Uncharacterized protein</fullName>
    </submittedName>
</protein>
<reference evidence="2 3" key="1">
    <citation type="journal article" date="2016" name="Int. J. Syst. Evol. Microbiol.">
        <title>Peptococcus simiae sp. nov., isolated from rhesus macaque faeces and emended description of the genus Peptococcus.</title>
        <authorList>
            <person name="Shkoporov A.N."/>
            <person name="Efimov B.A."/>
            <person name="Kondova I."/>
            <person name="Ouwerling B."/>
            <person name="Chaplin A.V."/>
            <person name="Shcherbakova V.A."/>
            <person name="Langermans J.A.M."/>
        </authorList>
    </citation>
    <scope>NUCLEOTIDE SEQUENCE [LARGE SCALE GENOMIC DNA]</scope>
    <source>
        <strain evidence="2 3">M108</strain>
    </source>
</reference>
<organism evidence="2 3">
    <name type="scientific">Peptococcus simiae</name>
    <dbReference type="NCBI Taxonomy" id="1643805"/>
    <lineage>
        <taxon>Bacteria</taxon>
        <taxon>Bacillati</taxon>
        <taxon>Bacillota</taxon>
        <taxon>Clostridia</taxon>
        <taxon>Eubacteriales</taxon>
        <taxon>Peptococcaceae</taxon>
        <taxon>Peptococcus</taxon>
    </lineage>
</organism>
<keyword evidence="1" id="KW-0472">Membrane</keyword>
<dbReference type="RefSeq" id="WP_408977979.1">
    <property type="nucleotide sequence ID" value="NZ_JBJUVG010000015.1"/>
</dbReference>
<gene>
    <name evidence="2" type="ORF">ACKQTC_08290</name>
</gene>
<dbReference type="EMBL" id="JBJUVG010000015">
    <property type="protein sequence ID" value="MFM9414364.1"/>
    <property type="molecule type" value="Genomic_DNA"/>
</dbReference>
<evidence type="ECO:0000313" key="3">
    <source>
        <dbReference type="Proteomes" id="UP001631949"/>
    </source>
</evidence>
<feature type="transmembrane region" description="Helical" evidence="1">
    <location>
        <begin position="12"/>
        <end position="31"/>
    </location>
</feature>
<accession>A0ABW9H0I1</accession>
<evidence type="ECO:0000256" key="1">
    <source>
        <dbReference type="SAM" id="Phobius"/>
    </source>
</evidence>
<name>A0ABW9H0I1_9FIRM</name>
<comment type="caution">
    <text evidence="2">The sequence shown here is derived from an EMBL/GenBank/DDBJ whole genome shotgun (WGS) entry which is preliminary data.</text>
</comment>
<dbReference type="Proteomes" id="UP001631949">
    <property type="component" value="Unassembled WGS sequence"/>
</dbReference>
<sequence length="356" mass="39518">MWKDWMKENKQLLIICAVVTMLVTAGVFVILNPGGTRDIPEAKSQAADMPRFETVRGKAGSVLRLKAVPFNSDQAFINPDYSNFGLLDSKHLYIYDDANLFIYKKQGQEKEPAWRLAEDFLTKGSWQCPSTITNVSGKAPFLLIETFDEANAKFLIKKDLSNVPVASHRVLEKAVLMDHTRKGLSFASNTAVRRFSLDEGGLVSELEPLQLEGIQTDQTNGPVFVRDIVTGYYDEKKGIHLVAKADKKIWVFSYKPDGSLTQQTSMSLEKFGEPKSITPVEGGVVLAASSGLTIIRDDGAVDVFDAKKLIERDSARMPAYVVGFDMDKSVPYICMAAKISNRSPTQFYIAQVDLTL</sequence>
<keyword evidence="3" id="KW-1185">Reference proteome</keyword>
<proteinExistence type="predicted"/>
<keyword evidence="1" id="KW-0812">Transmembrane</keyword>
<evidence type="ECO:0000313" key="2">
    <source>
        <dbReference type="EMBL" id="MFM9414364.1"/>
    </source>
</evidence>
<keyword evidence="1" id="KW-1133">Transmembrane helix</keyword>